<sequence>MSYTHRDARRVVQVLVPGVPPPVLDYVFASITKTSRGSRGASSDAEGLPPARYMLRSCDGGPGIWGTSLLESATSADGPFLCRKGYLGSLEFHYNPPAPPPTAVHGHQ</sequence>
<organism evidence="1 2">
    <name type="scientific">Volvox africanus</name>
    <dbReference type="NCBI Taxonomy" id="51714"/>
    <lineage>
        <taxon>Eukaryota</taxon>
        <taxon>Viridiplantae</taxon>
        <taxon>Chlorophyta</taxon>
        <taxon>core chlorophytes</taxon>
        <taxon>Chlorophyceae</taxon>
        <taxon>CS clade</taxon>
        <taxon>Chlamydomonadales</taxon>
        <taxon>Volvocaceae</taxon>
        <taxon>Volvox</taxon>
    </lineage>
</organism>
<name>A0ABQ5SI54_9CHLO</name>
<accession>A0ABQ5SI54</accession>
<gene>
    <name evidence="1" type="ORF">VaNZ11_013788</name>
</gene>
<evidence type="ECO:0000313" key="2">
    <source>
        <dbReference type="Proteomes" id="UP001165090"/>
    </source>
</evidence>
<proteinExistence type="predicted"/>
<protein>
    <submittedName>
        <fullName evidence="1">Uncharacterized protein</fullName>
    </submittedName>
</protein>
<evidence type="ECO:0000313" key="1">
    <source>
        <dbReference type="EMBL" id="GLI69215.1"/>
    </source>
</evidence>
<keyword evidence="2" id="KW-1185">Reference proteome</keyword>
<reference evidence="1 2" key="1">
    <citation type="journal article" date="2023" name="IScience">
        <title>Expanded male sex-determining region conserved during the evolution of homothallism in the green alga Volvox.</title>
        <authorList>
            <person name="Yamamoto K."/>
            <person name="Matsuzaki R."/>
            <person name="Mahakham W."/>
            <person name="Heman W."/>
            <person name="Sekimoto H."/>
            <person name="Kawachi M."/>
            <person name="Minakuchi Y."/>
            <person name="Toyoda A."/>
            <person name="Nozaki H."/>
        </authorList>
    </citation>
    <scope>NUCLEOTIDE SEQUENCE [LARGE SCALE GENOMIC DNA]</scope>
    <source>
        <strain evidence="1 2">NIES-4468</strain>
    </source>
</reference>
<dbReference type="Proteomes" id="UP001165090">
    <property type="component" value="Unassembled WGS sequence"/>
</dbReference>
<dbReference type="EMBL" id="BSDZ01000080">
    <property type="protein sequence ID" value="GLI69215.1"/>
    <property type="molecule type" value="Genomic_DNA"/>
</dbReference>
<comment type="caution">
    <text evidence="1">The sequence shown here is derived from an EMBL/GenBank/DDBJ whole genome shotgun (WGS) entry which is preliminary data.</text>
</comment>